<evidence type="ECO:0000256" key="4">
    <source>
        <dbReference type="ARBA" id="ARBA00023242"/>
    </source>
</evidence>
<evidence type="ECO:0000313" key="6">
    <source>
        <dbReference type="Proteomes" id="UP001558652"/>
    </source>
</evidence>
<evidence type="ECO:0000256" key="2">
    <source>
        <dbReference type="ARBA" id="ARBA00004496"/>
    </source>
</evidence>
<accession>A0ABD0YAM5</accession>
<evidence type="ECO:0000256" key="1">
    <source>
        <dbReference type="ARBA" id="ARBA00004123"/>
    </source>
</evidence>
<evidence type="ECO:0000256" key="3">
    <source>
        <dbReference type="ARBA" id="ARBA00022490"/>
    </source>
</evidence>
<dbReference type="GO" id="GO:0005634">
    <property type="term" value="C:nucleus"/>
    <property type="evidence" value="ECO:0007669"/>
    <property type="project" value="UniProtKB-SubCell"/>
</dbReference>
<comment type="subcellular location">
    <subcellularLocation>
        <location evidence="2">Cytoplasm</location>
    </subcellularLocation>
    <subcellularLocation>
        <location evidence="1">Nucleus</location>
    </subcellularLocation>
</comment>
<dbReference type="PANTHER" id="PTHR21664:SF1">
    <property type="entry name" value="NUDC DOMAIN-CONTAINING PROTEIN 1"/>
    <property type="match status" value="1"/>
</dbReference>
<dbReference type="GO" id="GO:0005737">
    <property type="term" value="C:cytoplasm"/>
    <property type="evidence" value="ECO:0007669"/>
    <property type="project" value="UniProtKB-SubCell"/>
</dbReference>
<proteinExistence type="predicted"/>
<keyword evidence="4" id="KW-0539">Nucleus</keyword>
<reference evidence="5 6" key="1">
    <citation type="submission" date="2024-07" db="EMBL/GenBank/DDBJ databases">
        <title>Chromosome-level genome assembly of the water stick insect Ranatra chinensis (Heteroptera: Nepidae).</title>
        <authorList>
            <person name="Liu X."/>
        </authorList>
    </citation>
    <scope>NUCLEOTIDE SEQUENCE [LARGE SCALE GENOMIC DNA]</scope>
    <source>
        <strain evidence="5">Cailab_2021Rc</strain>
        <tissue evidence="5">Muscle</tissue>
    </source>
</reference>
<dbReference type="InterPro" id="IPR037895">
    <property type="entry name" value="NUDCD1"/>
</dbReference>
<name>A0ABD0YAM5_9HEMI</name>
<keyword evidence="6" id="KW-1185">Reference proteome</keyword>
<dbReference type="AlphaFoldDB" id="A0ABD0YAM5"/>
<organism evidence="5 6">
    <name type="scientific">Ranatra chinensis</name>
    <dbReference type="NCBI Taxonomy" id="642074"/>
    <lineage>
        <taxon>Eukaryota</taxon>
        <taxon>Metazoa</taxon>
        <taxon>Ecdysozoa</taxon>
        <taxon>Arthropoda</taxon>
        <taxon>Hexapoda</taxon>
        <taxon>Insecta</taxon>
        <taxon>Pterygota</taxon>
        <taxon>Neoptera</taxon>
        <taxon>Paraneoptera</taxon>
        <taxon>Hemiptera</taxon>
        <taxon>Heteroptera</taxon>
        <taxon>Panheteroptera</taxon>
        <taxon>Nepomorpha</taxon>
        <taxon>Nepidae</taxon>
        <taxon>Ranatrinae</taxon>
        <taxon>Ranatra</taxon>
    </lineage>
</organism>
<sequence>MVGGQQWLFNLQLDPEKAAAFCVRSDVDGCVWQPGKPPSGNDTSDWPCPHVGTFLAFGYVQASKMQKKFTLAPPDMSYVAIADTTGHVIVYRRGVQVAGALRNRKTGRQVSQVASQQLVNLHTGQGVALLGGFATDRYIFLLTSEKIYCLHVTK</sequence>
<protein>
    <submittedName>
        <fullName evidence="5">Uncharacterized protein</fullName>
    </submittedName>
</protein>
<dbReference type="Proteomes" id="UP001558652">
    <property type="component" value="Unassembled WGS sequence"/>
</dbReference>
<keyword evidence="3" id="KW-0963">Cytoplasm</keyword>
<dbReference type="EMBL" id="JBFDAA010000115">
    <property type="protein sequence ID" value="KAL1109939.1"/>
    <property type="molecule type" value="Genomic_DNA"/>
</dbReference>
<comment type="caution">
    <text evidence="5">The sequence shown here is derived from an EMBL/GenBank/DDBJ whole genome shotgun (WGS) entry which is preliminary data.</text>
</comment>
<gene>
    <name evidence="5" type="ORF">AAG570_014096</name>
</gene>
<evidence type="ECO:0000313" key="5">
    <source>
        <dbReference type="EMBL" id="KAL1109939.1"/>
    </source>
</evidence>
<dbReference type="PANTHER" id="PTHR21664">
    <property type="entry name" value="CHRONIC MYELOGENOUS LEUKEMIA TUMOR ANTIGEN 66"/>
    <property type="match status" value="1"/>
</dbReference>